<dbReference type="Pfam" id="PF00392">
    <property type="entry name" value="GntR"/>
    <property type="match status" value="1"/>
</dbReference>
<dbReference type="Proteomes" id="UP000652013">
    <property type="component" value="Unassembled WGS sequence"/>
</dbReference>
<gene>
    <name evidence="8" type="ORF">Sya03_39660</name>
</gene>
<dbReference type="InterPro" id="IPR050679">
    <property type="entry name" value="Bact_HTH_transcr_reg"/>
</dbReference>
<dbReference type="GO" id="GO:0003700">
    <property type="term" value="F:DNA-binding transcription factor activity"/>
    <property type="evidence" value="ECO:0007669"/>
    <property type="project" value="InterPro"/>
</dbReference>
<dbReference type="InterPro" id="IPR000524">
    <property type="entry name" value="Tscrpt_reg_HTH_GntR"/>
</dbReference>
<evidence type="ECO:0000313" key="8">
    <source>
        <dbReference type="EMBL" id="GIJ04614.1"/>
    </source>
</evidence>
<feature type="DNA-binding region" description="H-T-H motif" evidence="5">
    <location>
        <begin position="106"/>
        <end position="125"/>
    </location>
</feature>
<keyword evidence="9" id="KW-1185">Reference proteome</keyword>
<sequence>MDLAEPPYARIAARIARRIADGDLRAGDRVPSTRQITAEYGVAMATASKALAALRADGLVRPVPGIGTVVADRARPPRRPDPALAADRVVRTAVAVADREGLGGLTMRRLAAELGVATMSVYRHVTDKDELLLLMMDAVMAENPPPDPPPAGWRAQAEAIARLQWALYRRRPWLAQSMSFTRPVLAPHAMAHTEWTMRALAGLGPAGAFTAAVTLANHVRGTAVNLETEAQAEQDTGLTDDQWLRERMHVLQSVLSTGRFPHMSAYVGAPGSADFSLDTLFEFGLQRLLDGLAPLLD</sequence>
<keyword evidence="2" id="KW-0805">Transcription regulation</keyword>
<keyword evidence="3 5" id="KW-0238">DNA-binding</keyword>
<evidence type="ECO:0000259" key="7">
    <source>
        <dbReference type="PROSITE" id="PS50977"/>
    </source>
</evidence>
<evidence type="ECO:0000313" key="9">
    <source>
        <dbReference type="Proteomes" id="UP000652013"/>
    </source>
</evidence>
<dbReference type="InterPro" id="IPR036390">
    <property type="entry name" value="WH_DNA-bd_sf"/>
</dbReference>
<dbReference type="AlphaFoldDB" id="A0A8J3YB22"/>
<dbReference type="SUPFAM" id="SSF48498">
    <property type="entry name" value="Tetracyclin repressor-like, C-terminal domain"/>
    <property type="match status" value="1"/>
</dbReference>
<keyword evidence="1" id="KW-0678">Repressor</keyword>
<dbReference type="InterPro" id="IPR001647">
    <property type="entry name" value="HTH_TetR"/>
</dbReference>
<dbReference type="PROSITE" id="PS50977">
    <property type="entry name" value="HTH_TETR_2"/>
    <property type="match status" value="1"/>
</dbReference>
<dbReference type="InterPro" id="IPR004111">
    <property type="entry name" value="Repressor_TetR_C"/>
</dbReference>
<reference evidence="8" key="1">
    <citation type="submission" date="2021-01" db="EMBL/GenBank/DDBJ databases">
        <title>Whole genome shotgun sequence of Spirilliplanes yamanashiensis NBRC 15828.</title>
        <authorList>
            <person name="Komaki H."/>
            <person name="Tamura T."/>
        </authorList>
    </citation>
    <scope>NUCLEOTIDE SEQUENCE</scope>
    <source>
        <strain evidence="8">NBRC 15828</strain>
    </source>
</reference>
<keyword evidence="4" id="KW-0804">Transcription</keyword>
<feature type="domain" description="HTH gntR-type" evidence="6">
    <location>
        <begin position="5"/>
        <end position="73"/>
    </location>
</feature>
<comment type="caution">
    <text evidence="8">The sequence shown here is derived from an EMBL/GenBank/DDBJ whole genome shotgun (WGS) entry which is preliminary data.</text>
</comment>
<dbReference type="Gene3D" id="1.10.10.60">
    <property type="entry name" value="Homeodomain-like"/>
    <property type="match status" value="1"/>
</dbReference>
<dbReference type="Gene3D" id="1.10.357.10">
    <property type="entry name" value="Tetracycline Repressor, domain 2"/>
    <property type="match status" value="1"/>
</dbReference>
<evidence type="ECO:0000256" key="5">
    <source>
        <dbReference type="PROSITE-ProRule" id="PRU00335"/>
    </source>
</evidence>
<evidence type="ECO:0000256" key="3">
    <source>
        <dbReference type="ARBA" id="ARBA00023125"/>
    </source>
</evidence>
<protein>
    <submittedName>
        <fullName evidence="8">GntR family transcriptional regulator</fullName>
    </submittedName>
</protein>
<evidence type="ECO:0000256" key="4">
    <source>
        <dbReference type="ARBA" id="ARBA00023163"/>
    </source>
</evidence>
<dbReference type="GO" id="GO:0045892">
    <property type="term" value="P:negative regulation of DNA-templated transcription"/>
    <property type="evidence" value="ECO:0007669"/>
    <property type="project" value="InterPro"/>
</dbReference>
<evidence type="ECO:0000259" key="6">
    <source>
        <dbReference type="PROSITE" id="PS50949"/>
    </source>
</evidence>
<dbReference type="InterPro" id="IPR009057">
    <property type="entry name" value="Homeodomain-like_sf"/>
</dbReference>
<dbReference type="SUPFAM" id="SSF46689">
    <property type="entry name" value="Homeodomain-like"/>
    <property type="match status" value="1"/>
</dbReference>
<name>A0A8J3YB22_9ACTN</name>
<feature type="domain" description="HTH tetR-type" evidence="7">
    <location>
        <begin position="83"/>
        <end position="143"/>
    </location>
</feature>
<dbReference type="EMBL" id="BOOY01000028">
    <property type="protein sequence ID" value="GIJ04614.1"/>
    <property type="molecule type" value="Genomic_DNA"/>
</dbReference>
<dbReference type="PRINTS" id="PR00400">
    <property type="entry name" value="TETREPRESSOR"/>
</dbReference>
<dbReference type="Pfam" id="PF02909">
    <property type="entry name" value="TetR_C_1"/>
    <property type="match status" value="1"/>
</dbReference>
<dbReference type="PANTHER" id="PTHR44846">
    <property type="entry name" value="MANNOSYL-D-GLYCERATE TRANSPORT/METABOLISM SYSTEM REPRESSOR MNGR-RELATED"/>
    <property type="match status" value="1"/>
</dbReference>
<dbReference type="SMART" id="SM00345">
    <property type="entry name" value="HTH_GNTR"/>
    <property type="match status" value="1"/>
</dbReference>
<proteinExistence type="predicted"/>
<dbReference type="RefSeq" id="WP_203939835.1">
    <property type="nucleotide sequence ID" value="NZ_BAAAGJ010000005.1"/>
</dbReference>
<organism evidence="8 9">
    <name type="scientific">Spirilliplanes yamanashiensis</name>
    <dbReference type="NCBI Taxonomy" id="42233"/>
    <lineage>
        <taxon>Bacteria</taxon>
        <taxon>Bacillati</taxon>
        <taxon>Actinomycetota</taxon>
        <taxon>Actinomycetes</taxon>
        <taxon>Micromonosporales</taxon>
        <taxon>Micromonosporaceae</taxon>
        <taxon>Spirilliplanes</taxon>
    </lineage>
</organism>
<dbReference type="CDD" id="cd07377">
    <property type="entry name" value="WHTH_GntR"/>
    <property type="match status" value="1"/>
</dbReference>
<dbReference type="SUPFAM" id="SSF46785">
    <property type="entry name" value="Winged helix' DNA-binding domain"/>
    <property type="match status" value="1"/>
</dbReference>
<dbReference type="GO" id="GO:0046677">
    <property type="term" value="P:response to antibiotic"/>
    <property type="evidence" value="ECO:0007669"/>
    <property type="project" value="InterPro"/>
</dbReference>
<dbReference type="PROSITE" id="PS50949">
    <property type="entry name" value="HTH_GNTR"/>
    <property type="match status" value="1"/>
</dbReference>
<dbReference type="InterPro" id="IPR036388">
    <property type="entry name" value="WH-like_DNA-bd_sf"/>
</dbReference>
<dbReference type="PANTHER" id="PTHR44846:SF17">
    <property type="entry name" value="GNTR-FAMILY TRANSCRIPTIONAL REGULATOR"/>
    <property type="match status" value="1"/>
</dbReference>
<accession>A0A8J3YB22</accession>
<dbReference type="Pfam" id="PF00440">
    <property type="entry name" value="TetR_N"/>
    <property type="match status" value="1"/>
</dbReference>
<evidence type="ECO:0000256" key="2">
    <source>
        <dbReference type="ARBA" id="ARBA00023015"/>
    </source>
</evidence>
<dbReference type="InterPro" id="IPR036271">
    <property type="entry name" value="Tet_transcr_reg_TetR-rel_C_sf"/>
</dbReference>
<dbReference type="GO" id="GO:0003677">
    <property type="term" value="F:DNA binding"/>
    <property type="evidence" value="ECO:0007669"/>
    <property type="project" value="UniProtKB-UniRule"/>
</dbReference>
<dbReference type="Gene3D" id="1.10.10.10">
    <property type="entry name" value="Winged helix-like DNA-binding domain superfamily/Winged helix DNA-binding domain"/>
    <property type="match status" value="1"/>
</dbReference>
<dbReference type="InterPro" id="IPR003012">
    <property type="entry name" value="Tet_transcr_reg_TetR"/>
</dbReference>
<evidence type="ECO:0000256" key="1">
    <source>
        <dbReference type="ARBA" id="ARBA00022491"/>
    </source>
</evidence>